<dbReference type="NCBIfam" id="TIGR01169">
    <property type="entry name" value="rplA_bact"/>
    <property type="match status" value="1"/>
</dbReference>
<dbReference type="EMBL" id="AP013035">
    <property type="protein sequence ID" value="BAT72232.1"/>
    <property type="molecule type" value="Genomic_DNA"/>
</dbReference>
<keyword evidence="4 10" id="KW-0699">rRNA-binding</keyword>
<dbReference type="OrthoDB" id="9803740at2"/>
<keyword evidence="2 10" id="KW-0678">Repressor</keyword>
<evidence type="ECO:0000256" key="4">
    <source>
        <dbReference type="ARBA" id="ARBA00022730"/>
    </source>
</evidence>
<evidence type="ECO:0000313" key="13">
    <source>
        <dbReference type="Proteomes" id="UP000063234"/>
    </source>
</evidence>
<evidence type="ECO:0000256" key="8">
    <source>
        <dbReference type="ARBA" id="ARBA00023274"/>
    </source>
</evidence>
<dbReference type="RefSeq" id="WP_068550228.1">
    <property type="nucleotide sequence ID" value="NZ_AP013035.1"/>
</dbReference>
<dbReference type="Gene3D" id="3.30.190.20">
    <property type="match status" value="1"/>
</dbReference>
<dbReference type="PROSITE" id="PS01199">
    <property type="entry name" value="RIBOSOMAL_L1"/>
    <property type="match status" value="1"/>
</dbReference>
<dbReference type="STRING" id="1298851.TST_1445"/>
<dbReference type="InterPro" id="IPR023674">
    <property type="entry name" value="Ribosomal_uL1-like"/>
</dbReference>
<dbReference type="KEGG" id="ttk:TST_1445"/>
<dbReference type="HAMAP" id="MF_01318_B">
    <property type="entry name" value="Ribosomal_uL1_B"/>
    <property type="match status" value="1"/>
</dbReference>
<keyword evidence="8 10" id="KW-0687">Ribonucleoprotein</keyword>
<dbReference type="PIRSF" id="PIRSF002155">
    <property type="entry name" value="Ribosomal_L1"/>
    <property type="match status" value="1"/>
</dbReference>
<dbReference type="GO" id="GO:0015934">
    <property type="term" value="C:large ribosomal subunit"/>
    <property type="evidence" value="ECO:0007669"/>
    <property type="project" value="InterPro"/>
</dbReference>
<dbReference type="InterPro" id="IPR016095">
    <property type="entry name" value="Ribosomal_uL1_3-a/b-sand"/>
</dbReference>
<comment type="function">
    <text evidence="10">Binds directly to 23S rRNA. The L1 stalk is quite mobile in the ribosome, and is involved in E site tRNA release.</text>
</comment>
<gene>
    <name evidence="10 12" type="primary">rplA</name>
    <name evidence="12" type="ORF">TST_1445</name>
</gene>
<dbReference type="FunFam" id="3.40.50.790:FF:000001">
    <property type="entry name" value="50S ribosomal protein L1"/>
    <property type="match status" value="1"/>
</dbReference>
<dbReference type="InterPro" id="IPR028364">
    <property type="entry name" value="Ribosomal_uL1/biogenesis"/>
</dbReference>
<evidence type="ECO:0000256" key="2">
    <source>
        <dbReference type="ARBA" id="ARBA00022491"/>
    </source>
</evidence>
<accession>A0A0S3QV72</accession>
<dbReference type="PATRIC" id="fig|1298851.3.peg.1519"/>
<keyword evidence="13" id="KW-1185">Reference proteome</keyword>
<evidence type="ECO:0000256" key="5">
    <source>
        <dbReference type="ARBA" id="ARBA00022845"/>
    </source>
</evidence>
<organism evidence="12 13">
    <name type="scientific">Thermosulfidibacter takaii (strain DSM 17441 / JCM 13301 / NBRC 103674 / ABI70S6)</name>
    <dbReference type="NCBI Taxonomy" id="1298851"/>
    <lineage>
        <taxon>Bacteria</taxon>
        <taxon>Pseudomonadati</taxon>
        <taxon>Thermosulfidibacterota</taxon>
        <taxon>Thermosulfidibacteria</taxon>
        <taxon>Thermosulfidibacterales</taxon>
        <taxon>Thermosulfidibacteraceae</taxon>
    </lineage>
</organism>
<keyword evidence="3 10" id="KW-0820">tRNA-binding</keyword>
<evidence type="ECO:0000256" key="3">
    <source>
        <dbReference type="ARBA" id="ARBA00022555"/>
    </source>
</evidence>
<comment type="subunit">
    <text evidence="10">Part of the 50S ribosomal subunit.</text>
</comment>
<keyword evidence="7 10" id="KW-0689">Ribosomal protein</keyword>
<dbReference type="InterPro" id="IPR002143">
    <property type="entry name" value="Ribosomal_uL1"/>
</dbReference>
<dbReference type="GO" id="GO:0003735">
    <property type="term" value="F:structural constituent of ribosome"/>
    <property type="evidence" value="ECO:0007669"/>
    <property type="project" value="InterPro"/>
</dbReference>
<sequence>MPKRGKKYLEAAKLVDRSKKYSLKEAIELVKKMAEVAQRNFDETVELAVRLGVDPRHADQMVRGAVTLPHGTGKEVRVVVFAKGEKAKEAEEAGADYVGAEDLVEKIQKEGWLDFDKAVATPDMMPLVGRLGRILGPRGLMPNPKAGTVTMDVGKAVQELKKGKIEFRVDRAGNVHVPIGKVSFDVDKLYENAKAVLDALWRAKPAAAKGQYFRNITVSSTMGPGVKVDPNQALEEIGR</sequence>
<dbReference type="PANTHER" id="PTHR36427:SF3">
    <property type="entry name" value="LARGE RIBOSOMAL SUBUNIT PROTEIN UL1M"/>
    <property type="match status" value="1"/>
</dbReference>
<dbReference type="InterPro" id="IPR005878">
    <property type="entry name" value="Ribosom_uL1_bac-type"/>
</dbReference>
<dbReference type="CDD" id="cd00403">
    <property type="entry name" value="Ribosomal_L1"/>
    <property type="match status" value="1"/>
</dbReference>
<dbReference type="Pfam" id="PF00687">
    <property type="entry name" value="Ribosomal_L1"/>
    <property type="match status" value="1"/>
</dbReference>
<comment type="similarity">
    <text evidence="1 10 11">Belongs to the universal ribosomal protein uL1 family.</text>
</comment>
<dbReference type="GO" id="GO:0019843">
    <property type="term" value="F:rRNA binding"/>
    <property type="evidence" value="ECO:0007669"/>
    <property type="project" value="UniProtKB-UniRule"/>
</dbReference>
<dbReference type="AlphaFoldDB" id="A0A0S3QV72"/>
<evidence type="ECO:0000256" key="11">
    <source>
        <dbReference type="RuleBase" id="RU000659"/>
    </source>
</evidence>
<evidence type="ECO:0000256" key="6">
    <source>
        <dbReference type="ARBA" id="ARBA00022884"/>
    </source>
</evidence>
<proteinExistence type="inferred from homology"/>
<keyword evidence="6 10" id="KW-0694">RNA-binding</keyword>
<comment type="function">
    <text evidence="10">Protein L1 is also a translational repressor protein, it controls the translation of the L11 operon by binding to its mRNA.</text>
</comment>
<dbReference type="Gene3D" id="3.40.50.790">
    <property type="match status" value="1"/>
</dbReference>
<dbReference type="GO" id="GO:0000049">
    <property type="term" value="F:tRNA binding"/>
    <property type="evidence" value="ECO:0007669"/>
    <property type="project" value="UniProtKB-KW"/>
</dbReference>
<evidence type="ECO:0000256" key="7">
    <source>
        <dbReference type="ARBA" id="ARBA00022980"/>
    </source>
</evidence>
<dbReference type="GO" id="GO:0006412">
    <property type="term" value="P:translation"/>
    <property type="evidence" value="ECO:0007669"/>
    <property type="project" value="UniProtKB-UniRule"/>
</dbReference>
<evidence type="ECO:0000256" key="10">
    <source>
        <dbReference type="HAMAP-Rule" id="MF_01318"/>
    </source>
</evidence>
<dbReference type="Proteomes" id="UP000063234">
    <property type="component" value="Chromosome"/>
</dbReference>
<dbReference type="InterPro" id="IPR023673">
    <property type="entry name" value="Ribosomal_uL1_CS"/>
</dbReference>
<evidence type="ECO:0000256" key="1">
    <source>
        <dbReference type="ARBA" id="ARBA00010531"/>
    </source>
</evidence>
<evidence type="ECO:0000313" key="12">
    <source>
        <dbReference type="EMBL" id="BAT72232.1"/>
    </source>
</evidence>
<keyword evidence="5 10" id="KW-0810">Translation regulation</keyword>
<name>A0A0S3QV72_THET7</name>
<dbReference type="GO" id="GO:0006417">
    <property type="term" value="P:regulation of translation"/>
    <property type="evidence" value="ECO:0007669"/>
    <property type="project" value="UniProtKB-KW"/>
</dbReference>
<evidence type="ECO:0000256" key="9">
    <source>
        <dbReference type="ARBA" id="ARBA00035241"/>
    </source>
</evidence>
<protein>
    <recommendedName>
        <fullName evidence="9 10">Large ribosomal subunit protein uL1</fullName>
    </recommendedName>
</protein>
<dbReference type="PANTHER" id="PTHR36427">
    <property type="entry name" value="54S RIBOSOMAL PROTEIN L1, MITOCHONDRIAL"/>
    <property type="match status" value="1"/>
</dbReference>
<dbReference type="SUPFAM" id="SSF56808">
    <property type="entry name" value="Ribosomal protein L1"/>
    <property type="match status" value="1"/>
</dbReference>
<reference evidence="13" key="1">
    <citation type="journal article" date="2018" name="Science">
        <title>A primordial and reversible TCA cycle in a facultatively chemolithoautotrophic thermophile.</title>
        <authorList>
            <person name="Nunoura T."/>
            <person name="Chikaraishi Y."/>
            <person name="Izaki R."/>
            <person name="Suwa T."/>
            <person name="Sato T."/>
            <person name="Harada T."/>
            <person name="Mori K."/>
            <person name="Kato Y."/>
            <person name="Miyazaki M."/>
            <person name="Shimamura S."/>
            <person name="Yanagawa K."/>
            <person name="Shuto A."/>
            <person name="Ohkouchi N."/>
            <person name="Fujita N."/>
            <person name="Takaki Y."/>
            <person name="Atomi H."/>
            <person name="Takai K."/>
        </authorList>
    </citation>
    <scope>NUCLEOTIDE SEQUENCE [LARGE SCALE GENOMIC DNA]</scope>
    <source>
        <strain evidence="13">DSM 17441 / JCM 13301 / NBRC 103674 / ABI70S6</strain>
    </source>
</reference>